<dbReference type="PRINTS" id="PR00173">
    <property type="entry name" value="EDTRNSPORT"/>
</dbReference>
<comment type="similarity">
    <text evidence="2 7">Belongs to the dicarboxylate/amino acid:cation symporter (DAACS) (TC 2.A.23) family.</text>
</comment>
<feature type="non-terminal residue" evidence="8">
    <location>
        <position position="123"/>
    </location>
</feature>
<keyword evidence="6 7" id="KW-0472">Membrane</keyword>
<dbReference type="GO" id="GO:0005313">
    <property type="term" value="F:L-glutamate transmembrane transporter activity"/>
    <property type="evidence" value="ECO:0007669"/>
    <property type="project" value="TreeGrafter"/>
</dbReference>
<keyword evidence="5 7" id="KW-1133">Transmembrane helix</keyword>
<proteinExistence type="inferred from homology"/>
<comment type="caution">
    <text evidence="8">The sequence shown here is derived from an EMBL/GenBank/DDBJ whole genome shotgun (WGS) entry which is preliminary data.</text>
</comment>
<evidence type="ECO:0000256" key="3">
    <source>
        <dbReference type="ARBA" id="ARBA00022448"/>
    </source>
</evidence>
<feature type="non-terminal residue" evidence="8">
    <location>
        <position position="1"/>
    </location>
</feature>
<dbReference type="EMBL" id="BTSX01000006">
    <property type="protein sequence ID" value="GMT04224.1"/>
    <property type="molecule type" value="Genomic_DNA"/>
</dbReference>
<dbReference type="GO" id="GO:0015501">
    <property type="term" value="F:glutamate:sodium symporter activity"/>
    <property type="evidence" value="ECO:0007669"/>
    <property type="project" value="TreeGrafter"/>
</dbReference>
<protein>
    <recommendedName>
        <fullName evidence="7">Amino acid transporter</fullName>
    </recommendedName>
</protein>
<evidence type="ECO:0000256" key="4">
    <source>
        <dbReference type="ARBA" id="ARBA00022692"/>
    </source>
</evidence>
<sequence length="123" mass="13463">HFKCLQENMGVSKQICQMVPFNRYKRFSFSLMSTIMSTIAALGAAAIPSAGLFTMVMILSALNVPIEDISLIMSIDWLLDRIKTTINCLGDSVGASSGSHSPPSPSPPAYRILQLSITTRRRE</sequence>
<evidence type="ECO:0000256" key="5">
    <source>
        <dbReference type="ARBA" id="ARBA00022989"/>
    </source>
</evidence>
<evidence type="ECO:0000256" key="6">
    <source>
        <dbReference type="ARBA" id="ARBA00023136"/>
    </source>
</evidence>
<dbReference type="InterPro" id="IPR050746">
    <property type="entry name" value="DAACS"/>
</dbReference>
<evidence type="ECO:0000256" key="7">
    <source>
        <dbReference type="RuleBase" id="RU361216"/>
    </source>
</evidence>
<dbReference type="GO" id="GO:0005886">
    <property type="term" value="C:plasma membrane"/>
    <property type="evidence" value="ECO:0007669"/>
    <property type="project" value="TreeGrafter"/>
</dbReference>
<accession>A0AAV5UDZ1</accession>
<dbReference type="Pfam" id="PF00375">
    <property type="entry name" value="SDF"/>
    <property type="match status" value="1"/>
</dbReference>
<reference evidence="8" key="1">
    <citation type="submission" date="2023-10" db="EMBL/GenBank/DDBJ databases">
        <title>Genome assembly of Pristionchus species.</title>
        <authorList>
            <person name="Yoshida K."/>
            <person name="Sommer R.J."/>
        </authorList>
    </citation>
    <scope>NUCLEOTIDE SEQUENCE</scope>
    <source>
        <strain evidence="8">RS0144</strain>
    </source>
</reference>
<dbReference type="PANTHER" id="PTHR11958">
    <property type="entry name" value="SODIUM/DICARBOXYLATE SYMPORTER-RELATED"/>
    <property type="match status" value="1"/>
</dbReference>
<evidence type="ECO:0000313" key="9">
    <source>
        <dbReference type="Proteomes" id="UP001432027"/>
    </source>
</evidence>
<keyword evidence="3 7" id="KW-0813">Transport</keyword>
<evidence type="ECO:0000256" key="2">
    <source>
        <dbReference type="ARBA" id="ARBA00006148"/>
    </source>
</evidence>
<dbReference type="SUPFAM" id="SSF118215">
    <property type="entry name" value="Proton glutamate symport protein"/>
    <property type="match status" value="1"/>
</dbReference>
<gene>
    <name evidence="8" type="ORF">PENTCL1PPCAC_26398</name>
</gene>
<keyword evidence="4 7" id="KW-0812">Transmembrane</keyword>
<dbReference type="PANTHER" id="PTHR11958:SF63">
    <property type="entry name" value="AMINO ACID TRANSPORTER"/>
    <property type="match status" value="1"/>
</dbReference>
<evidence type="ECO:0000256" key="1">
    <source>
        <dbReference type="ARBA" id="ARBA00004141"/>
    </source>
</evidence>
<dbReference type="InterPro" id="IPR001991">
    <property type="entry name" value="Na-dicarboxylate_symporter"/>
</dbReference>
<evidence type="ECO:0000313" key="8">
    <source>
        <dbReference type="EMBL" id="GMT04224.1"/>
    </source>
</evidence>
<dbReference type="Proteomes" id="UP001432027">
    <property type="component" value="Unassembled WGS sequence"/>
</dbReference>
<dbReference type="GO" id="GO:0015175">
    <property type="term" value="F:neutral L-amino acid transmembrane transporter activity"/>
    <property type="evidence" value="ECO:0007669"/>
    <property type="project" value="TreeGrafter"/>
</dbReference>
<comment type="caution">
    <text evidence="7">Lacks conserved residue(s) required for the propagation of feature annotation.</text>
</comment>
<dbReference type="AlphaFoldDB" id="A0AAV5UDZ1"/>
<comment type="subcellular location">
    <subcellularLocation>
        <location evidence="1 7">Membrane</location>
        <topology evidence="1 7">Multi-pass membrane protein</topology>
    </subcellularLocation>
</comment>
<keyword evidence="7" id="KW-0769">Symport</keyword>
<name>A0AAV5UDZ1_9BILA</name>
<dbReference type="InterPro" id="IPR036458">
    <property type="entry name" value="Na:dicarbo_symporter_sf"/>
</dbReference>
<organism evidence="8 9">
    <name type="scientific">Pristionchus entomophagus</name>
    <dbReference type="NCBI Taxonomy" id="358040"/>
    <lineage>
        <taxon>Eukaryota</taxon>
        <taxon>Metazoa</taxon>
        <taxon>Ecdysozoa</taxon>
        <taxon>Nematoda</taxon>
        <taxon>Chromadorea</taxon>
        <taxon>Rhabditida</taxon>
        <taxon>Rhabditina</taxon>
        <taxon>Diplogasteromorpha</taxon>
        <taxon>Diplogasteroidea</taxon>
        <taxon>Neodiplogasteridae</taxon>
        <taxon>Pristionchus</taxon>
    </lineage>
</organism>
<dbReference type="Gene3D" id="1.10.3860.10">
    <property type="entry name" value="Sodium:dicarboxylate symporter"/>
    <property type="match status" value="1"/>
</dbReference>
<keyword evidence="9" id="KW-1185">Reference proteome</keyword>
<feature type="transmembrane region" description="Helical" evidence="7">
    <location>
        <begin position="27"/>
        <end position="47"/>
    </location>
</feature>